<organism evidence="3 4">
    <name type="scientific">Candidatus Aquicultor primus</name>
    <dbReference type="NCBI Taxonomy" id="1797195"/>
    <lineage>
        <taxon>Bacteria</taxon>
        <taxon>Bacillati</taxon>
        <taxon>Actinomycetota</taxon>
        <taxon>Candidatus Aquicultoria</taxon>
        <taxon>Candidatus Aquicultorales</taxon>
        <taxon>Candidatus Aquicultoraceae</taxon>
        <taxon>Candidatus Aquicultor</taxon>
    </lineage>
</organism>
<gene>
    <name evidence="3" type="ORF">A2074_03385</name>
</gene>
<dbReference type="PANTHER" id="PTHR43794">
    <property type="entry name" value="AMINOHYDROLASE SSNA-RELATED"/>
    <property type="match status" value="1"/>
</dbReference>
<proteinExistence type="predicted"/>
<dbReference type="Proteomes" id="UP000178086">
    <property type="component" value="Unassembled WGS sequence"/>
</dbReference>
<evidence type="ECO:0000259" key="2">
    <source>
        <dbReference type="Pfam" id="PF01979"/>
    </source>
</evidence>
<dbReference type="SUPFAM" id="SSF51338">
    <property type="entry name" value="Composite domain of metallo-dependent hydrolases"/>
    <property type="match status" value="1"/>
</dbReference>
<sequence length="366" mass="38642">MVNLHGHFECAAFDFLASEPTSFSQWLGGIIQAGRGMERDDWLRAARKGVADSLAAGITCSADITRSGAGLQAAYEAGMPALIYLEVVAVDASNLMETVVDLLERLKSSEPVAQAGVQRLGVSPHSAYTLTEAALKACADIARQYTLPLSIHLAETADEVELVRGGSGALARAISDRLALEVIAAGGSGSTPAEFLDGLGLINSALIAAHGVWLSEDDIILMRQKGAAVAVCPTSNELLNVGEAPIGSFVERGLSFGIGTDSIASNPTLDLFVEAGKVRAIYKKQGGARSKLRSQMLVEKLTIEAARILGFDDDLGSIEAGKRADFIAIDTSAKRHANPYDYLLESVTKADITHTILGGEIVYENR</sequence>
<dbReference type="GO" id="GO:0016810">
    <property type="term" value="F:hydrolase activity, acting on carbon-nitrogen (but not peptide) bonds"/>
    <property type="evidence" value="ECO:0007669"/>
    <property type="project" value="InterPro"/>
</dbReference>
<dbReference type="InterPro" id="IPR032466">
    <property type="entry name" value="Metal_Hydrolase"/>
</dbReference>
<dbReference type="PANTHER" id="PTHR43794:SF11">
    <property type="entry name" value="AMIDOHYDROLASE-RELATED DOMAIN-CONTAINING PROTEIN"/>
    <property type="match status" value="1"/>
</dbReference>
<evidence type="ECO:0000313" key="3">
    <source>
        <dbReference type="EMBL" id="OFW32667.1"/>
    </source>
</evidence>
<dbReference type="InterPro" id="IPR011059">
    <property type="entry name" value="Metal-dep_hydrolase_composite"/>
</dbReference>
<dbReference type="InterPro" id="IPR006680">
    <property type="entry name" value="Amidohydro-rel"/>
</dbReference>
<protein>
    <recommendedName>
        <fullName evidence="2">Amidohydrolase-related domain-containing protein</fullName>
    </recommendedName>
</protein>
<dbReference type="EMBL" id="MELI01000089">
    <property type="protein sequence ID" value="OFW32667.1"/>
    <property type="molecule type" value="Genomic_DNA"/>
</dbReference>
<dbReference type="Pfam" id="PF01979">
    <property type="entry name" value="Amidohydro_1"/>
    <property type="match status" value="1"/>
</dbReference>
<dbReference type="InterPro" id="IPR050287">
    <property type="entry name" value="MTA/SAH_deaminase"/>
</dbReference>
<feature type="domain" description="Amidohydrolase-related" evidence="2">
    <location>
        <begin position="2"/>
        <end position="362"/>
    </location>
</feature>
<comment type="caution">
    <text evidence="3">The sequence shown here is derived from an EMBL/GenBank/DDBJ whole genome shotgun (WGS) entry which is preliminary data.</text>
</comment>
<keyword evidence="1" id="KW-0378">Hydrolase</keyword>
<evidence type="ECO:0000256" key="1">
    <source>
        <dbReference type="ARBA" id="ARBA00022801"/>
    </source>
</evidence>
<dbReference type="SUPFAM" id="SSF51556">
    <property type="entry name" value="Metallo-dependent hydrolases"/>
    <property type="match status" value="1"/>
</dbReference>
<accession>A0A1F2UI04</accession>
<name>A0A1F2UI04_9ACTN</name>
<dbReference type="Gene3D" id="3.20.20.140">
    <property type="entry name" value="Metal-dependent hydrolases"/>
    <property type="match status" value="1"/>
</dbReference>
<dbReference type="AlphaFoldDB" id="A0A1F2UI04"/>
<evidence type="ECO:0000313" key="4">
    <source>
        <dbReference type="Proteomes" id="UP000178086"/>
    </source>
</evidence>
<reference evidence="3 4" key="1">
    <citation type="journal article" date="2016" name="Nat. Commun.">
        <title>Thousands of microbial genomes shed light on interconnected biogeochemical processes in an aquifer system.</title>
        <authorList>
            <person name="Anantharaman K."/>
            <person name="Brown C.T."/>
            <person name="Hug L.A."/>
            <person name="Sharon I."/>
            <person name="Castelle C.J."/>
            <person name="Probst A.J."/>
            <person name="Thomas B.C."/>
            <person name="Singh A."/>
            <person name="Wilkins M.J."/>
            <person name="Karaoz U."/>
            <person name="Brodie E.L."/>
            <person name="Williams K.H."/>
            <person name="Hubbard S.S."/>
            <person name="Banfield J.F."/>
        </authorList>
    </citation>
    <scope>NUCLEOTIDE SEQUENCE [LARGE SCALE GENOMIC DNA]</scope>
</reference>